<sequence length="140" mass="15776">MTTQLFLFGPLTETENQLLVFGKKFQHRSATLDNFTICCDEQTNKQFLRPAPSCAVSGIVVEIEPKERRVMELWEGKAFSSAEILKVKTGGSAVEAIVYIGLKDGKPIEEGQSQRLLNKNIDFKGMDLLSWYKNEKCQSV</sequence>
<protein>
    <recommendedName>
        <fullName evidence="1">Gamma-glutamylcyclotransferase AIG2-like domain-containing protein</fullName>
    </recommendedName>
</protein>
<dbReference type="Pfam" id="PF06094">
    <property type="entry name" value="GGACT"/>
    <property type="match status" value="1"/>
</dbReference>
<keyword evidence="3" id="KW-1185">Reference proteome</keyword>
<dbReference type="EMBL" id="AP025292">
    <property type="protein sequence ID" value="BDC99202.1"/>
    <property type="molecule type" value="Genomic_DNA"/>
</dbReference>
<name>A0ABM7VE19_9BACT</name>
<dbReference type="Proteomes" id="UP001354989">
    <property type="component" value="Chromosome"/>
</dbReference>
<evidence type="ECO:0000313" key="2">
    <source>
        <dbReference type="EMBL" id="BDC99202.1"/>
    </source>
</evidence>
<accession>A0ABM7VE19</accession>
<proteinExistence type="predicted"/>
<organism evidence="2 3">
    <name type="scientific">Persicobacter psychrovividus</name>
    <dbReference type="NCBI Taxonomy" id="387638"/>
    <lineage>
        <taxon>Bacteria</taxon>
        <taxon>Pseudomonadati</taxon>
        <taxon>Bacteroidota</taxon>
        <taxon>Cytophagia</taxon>
        <taxon>Cytophagales</taxon>
        <taxon>Persicobacteraceae</taxon>
        <taxon>Persicobacter</taxon>
    </lineage>
</organism>
<dbReference type="RefSeq" id="WP_332919258.1">
    <property type="nucleotide sequence ID" value="NZ_AP025292.1"/>
</dbReference>
<dbReference type="InterPro" id="IPR009288">
    <property type="entry name" value="AIG2-like_dom"/>
</dbReference>
<evidence type="ECO:0000259" key="1">
    <source>
        <dbReference type="Pfam" id="PF06094"/>
    </source>
</evidence>
<evidence type="ECO:0000313" key="3">
    <source>
        <dbReference type="Proteomes" id="UP001354989"/>
    </source>
</evidence>
<gene>
    <name evidence="2" type="ORF">PEPS_14830</name>
</gene>
<dbReference type="Gene3D" id="3.10.490.10">
    <property type="entry name" value="Gamma-glutamyl cyclotransferase-like"/>
    <property type="match status" value="1"/>
</dbReference>
<reference evidence="2 3" key="1">
    <citation type="submission" date="2021-12" db="EMBL/GenBank/DDBJ databases">
        <title>Genome sequencing of bacteria with rrn-lacking chromosome and rrn-plasmid.</title>
        <authorList>
            <person name="Anda M."/>
            <person name="Iwasaki W."/>
        </authorList>
    </citation>
    <scope>NUCLEOTIDE SEQUENCE [LARGE SCALE GENOMIC DNA]</scope>
    <source>
        <strain evidence="2 3">NBRC 101262</strain>
    </source>
</reference>
<feature type="domain" description="Gamma-glutamylcyclotransferase AIG2-like" evidence="1">
    <location>
        <begin position="5"/>
        <end position="103"/>
    </location>
</feature>